<dbReference type="EMBL" id="MCBQ01021976">
    <property type="protein sequence ID" value="RKF53327.1"/>
    <property type="molecule type" value="Genomic_DNA"/>
</dbReference>
<protein>
    <submittedName>
        <fullName evidence="1">Uncharacterized protein</fullName>
    </submittedName>
</protein>
<name>A0A420H7D1_9PEZI</name>
<organism evidence="1 2">
    <name type="scientific">Golovinomyces cichoracearum</name>
    <dbReference type="NCBI Taxonomy" id="62708"/>
    <lineage>
        <taxon>Eukaryota</taxon>
        <taxon>Fungi</taxon>
        <taxon>Dikarya</taxon>
        <taxon>Ascomycota</taxon>
        <taxon>Pezizomycotina</taxon>
        <taxon>Leotiomycetes</taxon>
        <taxon>Erysiphales</taxon>
        <taxon>Erysiphaceae</taxon>
        <taxon>Golovinomyces</taxon>
    </lineage>
</organism>
<sequence>MNIEKNDFQRPVFDLDPNKDVEGNKNFLSHIKPLTHSTFFDSNVFIKRPHRKKNLHSISVVHKEYQEYGKIGWAMTNLIQERRAL</sequence>
<dbReference type="Proteomes" id="UP000283383">
    <property type="component" value="Unassembled WGS sequence"/>
</dbReference>
<evidence type="ECO:0000313" key="1">
    <source>
        <dbReference type="EMBL" id="RKF53327.1"/>
    </source>
</evidence>
<evidence type="ECO:0000313" key="2">
    <source>
        <dbReference type="Proteomes" id="UP000283383"/>
    </source>
</evidence>
<gene>
    <name evidence="1" type="ORF">GcM3_219006</name>
</gene>
<accession>A0A420H7D1</accession>
<comment type="caution">
    <text evidence="1">The sequence shown here is derived from an EMBL/GenBank/DDBJ whole genome shotgun (WGS) entry which is preliminary data.</text>
</comment>
<dbReference type="AlphaFoldDB" id="A0A420H7D1"/>
<keyword evidence="2" id="KW-1185">Reference proteome</keyword>
<proteinExistence type="predicted"/>
<reference evidence="1 2" key="1">
    <citation type="journal article" date="2018" name="BMC Genomics">
        <title>Comparative genome analyses reveal sequence features reflecting distinct modes of host-adaptation between dicot and monocot powdery mildew.</title>
        <authorList>
            <person name="Wu Y."/>
            <person name="Ma X."/>
            <person name="Pan Z."/>
            <person name="Kale S.D."/>
            <person name="Song Y."/>
            <person name="King H."/>
            <person name="Zhang Q."/>
            <person name="Presley C."/>
            <person name="Deng X."/>
            <person name="Wei C.I."/>
            <person name="Xiao S."/>
        </authorList>
    </citation>
    <scope>NUCLEOTIDE SEQUENCE [LARGE SCALE GENOMIC DNA]</scope>
    <source>
        <strain evidence="1">UMSG3</strain>
    </source>
</reference>